<feature type="transmembrane region" description="Helical" evidence="6">
    <location>
        <begin position="298"/>
        <end position="315"/>
    </location>
</feature>
<dbReference type="InterPro" id="IPR036259">
    <property type="entry name" value="MFS_trans_sf"/>
</dbReference>
<evidence type="ECO:0000256" key="1">
    <source>
        <dbReference type="ARBA" id="ARBA00004651"/>
    </source>
</evidence>
<feature type="transmembrane region" description="Helical" evidence="6">
    <location>
        <begin position="182"/>
        <end position="202"/>
    </location>
</feature>
<proteinExistence type="predicted"/>
<name>A0ABX6YKB0_9MICO</name>
<feature type="transmembrane region" description="Helical" evidence="6">
    <location>
        <begin position="62"/>
        <end position="81"/>
    </location>
</feature>
<keyword evidence="2" id="KW-1003">Cell membrane</keyword>
<feature type="transmembrane region" description="Helical" evidence="6">
    <location>
        <begin position="93"/>
        <end position="113"/>
    </location>
</feature>
<dbReference type="InterPro" id="IPR050189">
    <property type="entry name" value="MFS_Efflux_Transporters"/>
</dbReference>
<evidence type="ECO:0000256" key="3">
    <source>
        <dbReference type="ARBA" id="ARBA00022692"/>
    </source>
</evidence>
<accession>A0ABX6YKB0</accession>
<gene>
    <name evidence="8" type="ORF">HCR76_04090</name>
</gene>
<comment type="subcellular location">
    <subcellularLocation>
        <location evidence="1">Cell membrane</location>
        <topology evidence="1">Multi-pass membrane protein</topology>
    </subcellularLocation>
</comment>
<dbReference type="EMBL" id="CP061169">
    <property type="protein sequence ID" value="QPZ39251.1"/>
    <property type="molecule type" value="Genomic_DNA"/>
</dbReference>
<feature type="transmembrane region" description="Helical" evidence="6">
    <location>
        <begin position="152"/>
        <end position="176"/>
    </location>
</feature>
<evidence type="ECO:0000256" key="5">
    <source>
        <dbReference type="ARBA" id="ARBA00023136"/>
    </source>
</evidence>
<dbReference type="Proteomes" id="UP000662814">
    <property type="component" value="Chromosome"/>
</dbReference>
<evidence type="ECO:0000256" key="2">
    <source>
        <dbReference type="ARBA" id="ARBA00022475"/>
    </source>
</evidence>
<dbReference type="PANTHER" id="PTHR43124">
    <property type="entry name" value="PURINE EFFLUX PUMP PBUE"/>
    <property type="match status" value="1"/>
</dbReference>
<evidence type="ECO:0000256" key="4">
    <source>
        <dbReference type="ARBA" id="ARBA00022989"/>
    </source>
</evidence>
<reference evidence="8 9" key="1">
    <citation type="submission" date="2020-12" db="EMBL/GenBank/DDBJ databases">
        <title>Microbacterium sp. HY060.</title>
        <authorList>
            <person name="Zhou J."/>
        </authorList>
    </citation>
    <scope>NUCLEOTIDE SEQUENCE [LARGE SCALE GENOMIC DNA]</scope>
    <source>
        <strain evidence="8 9">HY60</strain>
    </source>
</reference>
<dbReference type="Pfam" id="PF07690">
    <property type="entry name" value="MFS_1"/>
    <property type="match status" value="1"/>
</dbReference>
<keyword evidence="9" id="KW-1185">Reference proteome</keyword>
<feature type="transmembrane region" description="Helical" evidence="6">
    <location>
        <begin position="119"/>
        <end position="140"/>
    </location>
</feature>
<dbReference type="PROSITE" id="PS50850">
    <property type="entry name" value="MFS"/>
    <property type="match status" value="1"/>
</dbReference>
<dbReference type="PANTHER" id="PTHR43124:SF3">
    <property type="entry name" value="CHLORAMPHENICOL EFFLUX PUMP RV0191"/>
    <property type="match status" value="1"/>
</dbReference>
<evidence type="ECO:0000313" key="9">
    <source>
        <dbReference type="Proteomes" id="UP000662814"/>
    </source>
</evidence>
<feature type="transmembrane region" description="Helical" evidence="6">
    <location>
        <begin position="21"/>
        <end position="42"/>
    </location>
</feature>
<feature type="transmembrane region" description="Helical" evidence="6">
    <location>
        <begin position="321"/>
        <end position="341"/>
    </location>
</feature>
<feature type="transmembrane region" description="Helical" evidence="6">
    <location>
        <begin position="231"/>
        <end position="253"/>
    </location>
</feature>
<organism evidence="8 9">
    <name type="scientific">Paramicrobacterium chengjingii</name>
    <dbReference type="NCBI Taxonomy" id="2769067"/>
    <lineage>
        <taxon>Bacteria</taxon>
        <taxon>Bacillati</taxon>
        <taxon>Actinomycetota</taxon>
        <taxon>Actinomycetes</taxon>
        <taxon>Micrococcales</taxon>
        <taxon>Microbacteriaceae</taxon>
        <taxon>Paramicrobacterium</taxon>
    </lineage>
</organism>
<keyword evidence="5 6" id="KW-0472">Membrane</keyword>
<evidence type="ECO:0000259" key="7">
    <source>
        <dbReference type="PROSITE" id="PS50850"/>
    </source>
</evidence>
<dbReference type="RefSeq" id="WP_166988466.1">
    <property type="nucleotide sequence ID" value="NZ_CP061169.1"/>
</dbReference>
<sequence>MSETRAAKMAELPVTRPSSSTGGFPFATTGILSLVLAVTVTAESLPAAIMPQMAASLGANNLQIGLLLSAWALTVIVASIPLARFTRTVDRRLVVAGSLAVFALGSAVTAIAPTYEIALLSRVVTAAAHGLLWSVVIVYATAILDSRHLGRGLAFVTGGVTVALALGLPLGAALALAGDWRIAFIGVALIVAALALIVARLLPRVVPEASVPTLDMQGAQKREQQRDPTRAPVAALLAAALIFALGHFALFSYITPYLANAANFDEALTGPMLALFGAAGFIGIIVSGLTVDRWPTIALPLTFAGMALAVATLAFASAVPWLVVAGVFVWGVALGALSPLMQTAVMRTASPRLRATASAALVVAFNGGIAAGSWLGGVIESSAGTTMNAGVAAVTSAASVVLILIAQRLAARAPKRE</sequence>
<dbReference type="InterPro" id="IPR020846">
    <property type="entry name" value="MFS_dom"/>
</dbReference>
<feature type="transmembrane region" description="Helical" evidence="6">
    <location>
        <begin position="273"/>
        <end position="291"/>
    </location>
</feature>
<dbReference type="CDD" id="cd17324">
    <property type="entry name" value="MFS_NepI_like"/>
    <property type="match status" value="1"/>
</dbReference>
<feature type="transmembrane region" description="Helical" evidence="6">
    <location>
        <begin position="387"/>
        <end position="406"/>
    </location>
</feature>
<feature type="transmembrane region" description="Helical" evidence="6">
    <location>
        <begin position="353"/>
        <end position="375"/>
    </location>
</feature>
<keyword evidence="3 6" id="KW-0812">Transmembrane</keyword>
<evidence type="ECO:0000313" key="8">
    <source>
        <dbReference type="EMBL" id="QPZ39251.1"/>
    </source>
</evidence>
<evidence type="ECO:0000256" key="6">
    <source>
        <dbReference type="SAM" id="Phobius"/>
    </source>
</evidence>
<feature type="domain" description="Major facilitator superfamily (MFS) profile" evidence="7">
    <location>
        <begin position="23"/>
        <end position="414"/>
    </location>
</feature>
<dbReference type="SUPFAM" id="SSF103473">
    <property type="entry name" value="MFS general substrate transporter"/>
    <property type="match status" value="1"/>
</dbReference>
<dbReference type="InterPro" id="IPR011701">
    <property type="entry name" value="MFS"/>
</dbReference>
<protein>
    <submittedName>
        <fullName evidence="8">MFS transporter</fullName>
    </submittedName>
</protein>
<dbReference type="Gene3D" id="1.20.1250.20">
    <property type="entry name" value="MFS general substrate transporter like domains"/>
    <property type="match status" value="1"/>
</dbReference>
<keyword evidence="4 6" id="KW-1133">Transmembrane helix</keyword>